<evidence type="ECO:0000256" key="4">
    <source>
        <dbReference type="ARBA" id="ARBA00022481"/>
    </source>
</evidence>
<dbReference type="NCBIfam" id="TIGR02532">
    <property type="entry name" value="IV_pilin_GFxxxE"/>
    <property type="match status" value="1"/>
</dbReference>
<dbReference type="SUPFAM" id="SSF54523">
    <property type="entry name" value="Pili subunits"/>
    <property type="match status" value="1"/>
</dbReference>
<feature type="domain" description="General secretion pathway GspH" evidence="12">
    <location>
        <begin position="47"/>
        <end position="173"/>
    </location>
</feature>
<evidence type="ECO:0000256" key="3">
    <source>
        <dbReference type="ARBA" id="ARBA00022475"/>
    </source>
</evidence>
<evidence type="ECO:0000259" key="12">
    <source>
        <dbReference type="Pfam" id="PF12019"/>
    </source>
</evidence>
<dbReference type="Proteomes" id="UP000536442">
    <property type="component" value="Unassembled WGS sequence"/>
</dbReference>
<evidence type="ECO:0000256" key="6">
    <source>
        <dbReference type="ARBA" id="ARBA00022692"/>
    </source>
</evidence>
<dbReference type="InterPro" id="IPR022346">
    <property type="entry name" value="T2SS_GspH"/>
</dbReference>
<evidence type="ECO:0000256" key="10">
    <source>
        <dbReference type="ARBA" id="ARBA00030775"/>
    </source>
</evidence>
<evidence type="ECO:0000256" key="1">
    <source>
        <dbReference type="ARBA" id="ARBA00004377"/>
    </source>
</evidence>
<evidence type="ECO:0000256" key="9">
    <source>
        <dbReference type="ARBA" id="ARBA00025772"/>
    </source>
</evidence>
<dbReference type="Gene3D" id="3.55.40.10">
    <property type="entry name" value="minor pseudopilin epsh domain"/>
    <property type="match status" value="1"/>
</dbReference>
<keyword evidence="3" id="KW-1003">Cell membrane</keyword>
<proteinExistence type="inferred from homology"/>
<evidence type="ECO:0000256" key="7">
    <source>
        <dbReference type="ARBA" id="ARBA00022989"/>
    </source>
</evidence>
<evidence type="ECO:0000256" key="11">
    <source>
        <dbReference type="SAM" id="Phobius"/>
    </source>
</evidence>
<organism evidence="13 14">
    <name type="scientific">Marinobacter adhaerens</name>
    <dbReference type="NCBI Taxonomy" id="1033846"/>
    <lineage>
        <taxon>Bacteria</taxon>
        <taxon>Pseudomonadati</taxon>
        <taxon>Pseudomonadota</taxon>
        <taxon>Gammaproteobacteria</taxon>
        <taxon>Pseudomonadales</taxon>
        <taxon>Marinobacteraceae</taxon>
        <taxon>Marinobacter</taxon>
    </lineage>
</organism>
<dbReference type="GO" id="GO:0015627">
    <property type="term" value="C:type II protein secretion system complex"/>
    <property type="evidence" value="ECO:0007669"/>
    <property type="project" value="InterPro"/>
</dbReference>
<protein>
    <recommendedName>
        <fullName evidence="2">Type II secretion system protein H</fullName>
    </recommendedName>
    <alternativeName>
        <fullName evidence="10">General secretion pathway protein H</fullName>
    </alternativeName>
</protein>
<evidence type="ECO:0000256" key="5">
    <source>
        <dbReference type="ARBA" id="ARBA00022519"/>
    </source>
</evidence>
<accession>A0A851I0I2</accession>
<evidence type="ECO:0000313" key="13">
    <source>
        <dbReference type="EMBL" id="NWN92635.1"/>
    </source>
</evidence>
<keyword evidence="7 11" id="KW-1133">Transmembrane helix</keyword>
<keyword evidence="4" id="KW-0488">Methylation</keyword>
<name>A0A851I0I2_9GAMM</name>
<dbReference type="Pfam" id="PF12019">
    <property type="entry name" value="GspH"/>
    <property type="match status" value="1"/>
</dbReference>
<keyword evidence="14" id="KW-1185">Reference proteome</keyword>
<dbReference type="InterPro" id="IPR012902">
    <property type="entry name" value="N_methyl_site"/>
</dbReference>
<keyword evidence="6 11" id="KW-0812">Transmembrane</keyword>
<dbReference type="GO" id="GO:0005886">
    <property type="term" value="C:plasma membrane"/>
    <property type="evidence" value="ECO:0007669"/>
    <property type="project" value="UniProtKB-SubCell"/>
</dbReference>
<comment type="subcellular location">
    <subcellularLocation>
        <location evidence="1">Cell inner membrane</location>
        <topology evidence="1">Single-pass membrane protein</topology>
    </subcellularLocation>
</comment>
<evidence type="ECO:0000256" key="2">
    <source>
        <dbReference type="ARBA" id="ARBA00021549"/>
    </source>
</evidence>
<reference evidence="13 14" key="1">
    <citation type="submission" date="2020-03" db="EMBL/GenBank/DDBJ databases">
        <title>Metagenomic, metatranscriptomic, and metabolomic analyses revealed the key microbes and metabolic features during the fermentation of ganjang, Korean traditional soy sauce.</title>
        <authorList>
            <person name="Chun B.H."/>
            <person name="Jeon C.O."/>
        </authorList>
    </citation>
    <scope>NUCLEOTIDE SEQUENCE [LARGE SCALE GENOMIC DNA]</scope>
    <source>
        <strain evidence="13 14">KG14</strain>
    </source>
</reference>
<comment type="similarity">
    <text evidence="9">Belongs to the GSP H family.</text>
</comment>
<keyword evidence="5" id="KW-0997">Cell inner membrane</keyword>
<keyword evidence="8 11" id="KW-0472">Membrane</keyword>
<evidence type="ECO:0000256" key="8">
    <source>
        <dbReference type="ARBA" id="ARBA00023136"/>
    </source>
</evidence>
<dbReference type="GO" id="GO:0015628">
    <property type="term" value="P:protein secretion by the type II secretion system"/>
    <property type="evidence" value="ECO:0007669"/>
    <property type="project" value="InterPro"/>
</dbReference>
<dbReference type="InterPro" id="IPR045584">
    <property type="entry name" value="Pilin-like"/>
</dbReference>
<dbReference type="AlphaFoldDB" id="A0A851I0I2"/>
<gene>
    <name evidence="13" type="ORF">HLV39_14150</name>
</gene>
<feature type="transmembrane region" description="Helical" evidence="11">
    <location>
        <begin position="12"/>
        <end position="34"/>
    </location>
</feature>
<comment type="caution">
    <text evidence="13">The sequence shown here is derived from an EMBL/GenBank/DDBJ whole genome shotgun (WGS) entry which is preliminary data.</text>
</comment>
<dbReference type="PROSITE" id="PS00409">
    <property type="entry name" value="PROKAR_NTER_METHYL"/>
    <property type="match status" value="1"/>
</dbReference>
<dbReference type="EMBL" id="JABEVQ010000008">
    <property type="protein sequence ID" value="NWN92635.1"/>
    <property type="molecule type" value="Genomic_DNA"/>
</dbReference>
<evidence type="ECO:0000313" key="14">
    <source>
        <dbReference type="Proteomes" id="UP000536442"/>
    </source>
</evidence>
<dbReference type="Pfam" id="PF07963">
    <property type="entry name" value="N_methyl"/>
    <property type="match status" value="1"/>
</dbReference>
<sequence length="192" mass="19529">MDGWMRHQSGMTLVELMVTLVVLSIVIGIAIPSFRGMVLNNRITSQVNTISGTIAFARSSASKSPGASVSLCASSNGSSCSDSAKWENGWIVFKDIDGDAVVDADDEVLRVSSGLSGGNTLRVLGFSGADSAISFDAEGMPRLPAGGSAAGTFIVCDERGAGSASALVVSGAGQVRTVRDGNDHAGNTVSCP</sequence>